<keyword evidence="13" id="KW-1185">Reference proteome</keyword>
<evidence type="ECO:0000256" key="7">
    <source>
        <dbReference type="ARBA" id="ARBA00048741"/>
    </source>
</evidence>
<evidence type="ECO:0000256" key="5">
    <source>
        <dbReference type="ARBA" id="ARBA00022840"/>
    </source>
</evidence>
<keyword evidence="8" id="KW-0028">Amino-acid biosynthesis</keyword>
<dbReference type="NCBIfam" id="TIGR01536">
    <property type="entry name" value="asn_synth_AEB"/>
    <property type="match status" value="1"/>
</dbReference>
<keyword evidence="4 9" id="KW-0547">Nucleotide-binding</keyword>
<dbReference type="GO" id="GO:0006529">
    <property type="term" value="P:asparagine biosynthetic process"/>
    <property type="evidence" value="ECO:0007669"/>
    <property type="project" value="UniProtKB-KW"/>
</dbReference>
<evidence type="ECO:0000256" key="3">
    <source>
        <dbReference type="ARBA" id="ARBA00012737"/>
    </source>
</evidence>
<dbReference type="CDD" id="cd00712">
    <property type="entry name" value="AsnB"/>
    <property type="match status" value="1"/>
</dbReference>
<dbReference type="SUPFAM" id="SSF52402">
    <property type="entry name" value="Adenine nucleotide alpha hydrolases-like"/>
    <property type="match status" value="1"/>
</dbReference>
<dbReference type="EMBL" id="BJLH01000015">
    <property type="protein sequence ID" value="GEA61971.1"/>
    <property type="molecule type" value="Genomic_DNA"/>
</dbReference>
<keyword evidence="5 9" id="KW-0067">ATP-binding</keyword>
<dbReference type="InterPro" id="IPR051786">
    <property type="entry name" value="ASN_synthetase/amidase"/>
</dbReference>
<keyword evidence="6 8" id="KW-0315">Glutamine amidotransferase</keyword>
<dbReference type="PANTHER" id="PTHR43284">
    <property type="entry name" value="ASPARAGINE SYNTHETASE (GLUTAMINE-HYDROLYZING)"/>
    <property type="match status" value="1"/>
</dbReference>
<feature type="active site" description="For GATase activity" evidence="8">
    <location>
        <position position="2"/>
    </location>
</feature>
<evidence type="ECO:0000256" key="9">
    <source>
        <dbReference type="PIRSR" id="PIRSR001589-2"/>
    </source>
</evidence>
<gene>
    <name evidence="12" type="primary">asnB</name>
    <name evidence="12" type="ORF">VCO01S_31640</name>
</gene>
<dbReference type="AlphaFoldDB" id="A0A4Y3IR01"/>
<sequence>MCGIYGVVKREGYISKSLADKINECFLSEMGHRGPDSEGCFLSEDKKVLLGHLRLSIIDISGGVQPMFDSEGSIALVFNGEIYNHNDLRSSSNYQYKTKSDTEVIISEFLRRGESFCNNLNGMYGLALFDSLEGAIHLAVDPLGIKSVYVYKSEGLVVFSSELLALSKCLKELFSVELIPNKEAMLDYLYHGMFIGESTGIKQITKLLPGTILTLRSDSVHLVEHSIEYKSDIDTTKPLDIYIRSAIERQVMSDVPICLFLSGGIDSTLLAVNLVRLGYNIKCFTFSFEGNDGIDESSYALQVADQLGLDCEVVSINKSELNNYFMKAIDFSDEPICDFALIPLLKLAEQASFEHKVCIVGDGGDELFYGYTHHRYWWLKVLMSATSKWNIHIHRLFNKLSYRLERNKHPIGRKLSLLLKMCNPFTISYGPFSNCEWLLSNDVKRHRLRNLTDLLNCERENSLNRKLLQKTDRITMRSSMEARVPLLDLDLLAKASTFKMRDCLNFNVGKTPLRKLLSVSGILNKDLVERKKQGFRTPSQDWLKGDLGREIESIVRNSQNIQDLITRDSIDKLFSEHYGEIRDNSQRILALFSLAMFWKKISS</sequence>
<dbReference type="RefSeq" id="WP_141272366.1">
    <property type="nucleotide sequence ID" value="NZ_BJLH01000015.1"/>
</dbReference>
<dbReference type="OrthoDB" id="9763290at2"/>
<dbReference type="Pfam" id="PF13537">
    <property type="entry name" value="GATase_7"/>
    <property type="match status" value="1"/>
</dbReference>
<evidence type="ECO:0000256" key="8">
    <source>
        <dbReference type="PIRSR" id="PIRSR001589-1"/>
    </source>
</evidence>
<evidence type="ECO:0000313" key="13">
    <source>
        <dbReference type="Proteomes" id="UP000318242"/>
    </source>
</evidence>
<dbReference type="Proteomes" id="UP000318242">
    <property type="component" value="Unassembled WGS sequence"/>
</dbReference>
<dbReference type="InterPro" id="IPR014729">
    <property type="entry name" value="Rossmann-like_a/b/a_fold"/>
</dbReference>
<dbReference type="PIRSF" id="PIRSF001589">
    <property type="entry name" value="Asn_synthetase_glu-h"/>
    <property type="match status" value="1"/>
</dbReference>
<dbReference type="Gene3D" id="3.40.50.620">
    <property type="entry name" value="HUPs"/>
    <property type="match status" value="1"/>
</dbReference>
<evidence type="ECO:0000256" key="6">
    <source>
        <dbReference type="ARBA" id="ARBA00022962"/>
    </source>
</evidence>
<feature type="site" description="Important for beta-aspartyl-AMP intermediate formation" evidence="10">
    <location>
        <position position="362"/>
    </location>
</feature>
<dbReference type="InterPro" id="IPR033738">
    <property type="entry name" value="AsnB_N"/>
</dbReference>
<feature type="binding site" evidence="9">
    <location>
        <position position="101"/>
    </location>
    <ligand>
        <name>L-glutamine</name>
        <dbReference type="ChEBI" id="CHEBI:58359"/>
    </ligand>
</feature>
<keyword evidence="8" id="KW-0061">Asparagine biosynthesis</keyword>
<dbReference type="Gene3D" id="3.60.20.10">
    <property type="entry name" value="Glutamine Phosphoribosylpyrophosphate, subunit 1, domain 1"/>
    <property type="match status" value="1"/>
</dbReference>
<organism evidence="12 13">
    <name type="scientific">Vibrio comitans NBRC 102076</name>
    <dbReference type="NCBI Taxonomy" id="1219078"/>
    <lineage>
        <taxon>Bacteria</taxon>
        <taxon>Pseudomonadati</taxon>
        <taxon>Pseudomonadota</taxon>
        <taxon>Gammaproteobacteria</taxon>
        <taxon>Vibrionales</taxon>
        <taxon>Vibrionaceae</taxon>
        <taxon>Vibrio</taxon>
    </lineage>
</organism>
<evidence type="ECO:0000256" key="1">
    <source>
        <dbReference type="ARBA" id="ARBA00005187"/>
    </source>
</evidence>
<dbReference type="CDD" id="cd01991">
    <property type="entry name" value="Asn_synthase_B_C"/>
    <property type="match status" value="1"/>
</dbReference>
<evidence type="ECO:0000313" key="12">
    <source>
        <dbReference type="EMBL" id="GEA61971.1"/>
    </source>
</evidence>
<dbReference type="EC" id="6.3.5.4" evidence="3"/>
<accession>A0A4Y3IR01</accession>
<protein>
    <recommendedName>
        <fullName evidence="3">asparagine synthase (glutamine-hydrolyzing)</fullName>
        <ecNumber evidence="3">6.3.5.4</ecNumber>
    </recommendedName>
</protein>
<name>A0A4Y3IR01_9VIBR</name>
<evidence type="ECO:0000256" key="2">
    <source>
        <dbReference type="ARBA" id="ARBA00005752"/>
    </source>
</evidence>
<dbReference type="InterPro" id="IPR017932">
    <property type="entry name" value="GATase_2_dom"/>
</dbReference>
<proteinExistence type="inferred from homology"/>
<dbReference type="SUPFAM" id="SSF56235">
    <property type="entry name" value="N-terminal nucleophile aminohydrolases (Ntn hydrolases)"/>
    <property type="match status" value="1"/>
</dbReference>
<dbReference type="PANTHER" id="PTHR43284:SF1">
    <property type="entry name" value="ASPARAGINE SYNTHETASE"/>
    <property type="match status" value="1"/>
</dbReference>
<evidence type="ECO:0000259" key="11">
    <source>
        <dbReference type="PROSITE" id="PS51278"/>
    </source>
</evidence>
<dbReference type="PROSITE" id="PS51278">
    <property type="entry name" value="GATASE_TYPE_2"/>
    <property type="match status" value="1"/>
</dbReference>
<feature type="domain" description="Glutamine amidotransferase type-2" evidence="11">
    <location>
        <begin position="2"/>
        <end position="218"/>
    </location>
</feature>
<dbReference type="Pfam" id="PF00733">
    <property type="entry name" value="Asn_synthase"/>
    <property type="match status" value="1"/>
</dbReference>
<dbReference type="InterPro" id="IPR029055">
    <property type="entry name" value="Ntn_hydrolases_N"/>
</dbReference>
<comment type="pathway">
    <text evidence="1">Amino-acid biosynthesis; L-asparagine biosynthesis; L-asparagine from L-aspartate (L-Gln route): step 1/1.</text>
</comment>
<evidence type="ECO:0000256" key="4">
    <source>
        <dbReference type="ARBA" id="ARBA00022741"/>
    </source>
</evidence>
<dbReference type="InterPro" id="IPR001962">
    <property type="entry name" value="Asn_synthase"/>
</dbReference>
<evidence type="ECO:0000256" key="10">
    <source>
        <dbReference type="PIRSR" id="PIRSR001589-3"/>
    </source>
</evidence>
<comment type="caution">
    <text evidence="12">The sequence shown here is derived from an EMBL/GenBank/DDBJ whole genome shotgun (WGS) entry which is preliminary data.</text>
</comment>
<reference evidence="12 13" key="1">
    <citation type="submission" date="2019-06" db="EMBL/GenBank/DDBJ databases">
        <title>Whole genome shotgun sequence of Vibrio comitans NBRC 102076.</title>
        <authorList>
            <person name="Hosoyama A."/>
            <person name="Uohara A."/>
            <person name="Ohji S."/>
            <person name="Ichikawa N."/>
        </authorList>
    </citation>
    <scope>NUCLEOTIDE SEQUENCE [LARGE SCALE GENOMIC DNA]</scope>
    <source>
        <strain evidence="12 13">NBRC 102076</strain>
    </source>
</reference>
<dbReference type="InterPro" id="IPR006426">
    <property type="entry name" value="Asn_synth_AEB"/>
</dbReference>
<comment type="similarity">
    <text evidence="2">Belongs to the asparagine synthetase family.</text>
</comment>
<comment type="catalytic activity">
    <reaction evidence="7">
        <text>L-aspartate + L-glutamine + ATP + H2O = L-asparagine + L-glutamate + AMP + diphosphate + H(+)</text>
        <dbReference type="Rhea" id="RHEA:12228"/>
        <dbReference type="ChEBI" id="CHEBI:15377"/>
        <dbReference type="ChEBI" id="CHEBI:15378"/>
        <dbReference type="ChEBI" id="CHEBI:29985"/>
        <dbReference type="ChEBI" id="CHEBI:29991"/>
        <dbReference type="ChEBI" id="CHEBI:30616"/>
        <dbReference type="ChEBI" id="CHEBI:33019"/>
        <dbReference type="ChEBI" id="CHEBI:58048"/>
        <dbReference type="ChEBI" id="CHEBI:58359"/>
        <dbReference type="ChEBI" id="CHEBI:456215"/>
        <dbReference type="EC" id="6.3.5.4"/>
    </reaction>
</comment>
<dbReference type="GO" id="GO:0004066">
    <property type="term" value="F:asparagine synthase (glutamine-hydrolyzing) activity"/>
    <property type="evidence" value="ECO:0007669"/>
    <property type="project" value="UniProtKB-EC"/>
</dbReference>
<dbReference type="GO" id="GO:0005524">
    <property type="term" value="F:ATP binding"/>
    <property type="evidence" value="ECO:0007669"/>
    <property type="project" value="UniProtKB-KW"/>
</dbReference>